<comment type="caution">
    <text evidence="1">The sequence shown here is derived from an EMBL/GenBank/DDBJ whole genome shotgun (WGS) entry which is preliminary data.</text>
</comment>
<sequence length="60" mass="6644">QIVCLLSTLAKYIVGSKIVNITTMLRISWAVVKFIPVKSAKYDGISSKLIITPLYANMQT</sequence>
<gene>
    <name evidence="1" type="ORF">S01H4_39448</name>
</gene>
<proteinExistence type="predicted"/>
<reference evidence="1" key="1">
    <citation type="journal article" date="2014" name="Front. Microbiol.">
        <title>High frequency of phylogenetically diverse reductive dehalogenase-homologous genes in deep subseafloor sedimentary metagenomes.</title>
        <authorList>
            <person name="Kawai M."/>
            <person name="Futagami T."/>
            <person name="Toyoda A."/>
            <person name="Takaki Y."/>
            <person name="Nishi S."/>
            <person name="Hori S."/>
            <person name="Arai W."/>
            <person name="Tsubouchi T."/>
            <person name="Morono Y."/>
            <person name="Uchiyama I."/>
            <person name="Ito T."/>
            <person name="Fujiyama A."/>
            <person name="Inagaki F."/>
            <person name="Takami H."/>
        </authorList>
    </citation>
    <scope>NUCLEOTIDE SEQUENCE</scope>
    <source>
        <strain evidence="1">Expedition CK06-06</strain>
    </source>
</reference>
<name>X1BWK5_9ZZZZ</name>
<accession>X1BWK5</accession>
<organism evidence="1">
    <name type="scientific">marine sediment metagenome</name>
    <dbReference type="NCBI Taxonomy" id="412755"/>
    <lineage>
        <taxon>unclassified sequences</taxon>
        <taxon>metagenomes</taxon>
        <taxon>ecological metagenomes</taxon>
    </lineage>
</organism>
<protein>
    <submittedName>
        <fullName evidence="1">Uncharacterized protein</fullName>
    </submittedName>
</protein>
<dbReference type="EMBL" id="BART01021367">
    <property type="protein sequence ID" value="GAG99420.1"/>
    <property type="molecule type" value="Genomic_DNA"/>
</dbReference>
<evidence type="ECO:0000313" key="1">
    <source>
        <dbReference type="EMBL" id="GAG99420.1"/>
    </source>
</evidence>
<feature type="non-terminal residue" evidence="1">
    <location>
        <position position="1"/>
    </location>
</feature>
<dbReference type="AlphaFoldDB" id="X1BWK5"/>